<accession>A0A8T3AME3</accession>
<proteinExistence type="predicted"/>
<dbReference type="Proteomes" id="UP000829196">
    <property type="component" value="Unassembled WGS sequence"/>
</dbReference>
<name>A0A8T3AME3_DENNO</name>
<gene>
    <name evidence="1" type="ORF">KFK09_020820</name>
</gene>
<protein>
    <submittedName>
        <fullName evidence="1">Uncharacterized protein</fullName>
    </submittedName>
</protein>
<comment type="caution">
    <text evidence="1">The sequence shown here is derived from an EMBL/GenBank/DDBJ whole genome shotgun (WGS) entry which is preliminary data.</text>
</comment>
<evidence type="ECO:0000313" key="2">
    <source>
        <dbReference type="Proteomes" id="UP000829196"/>
    </source>
</evidence>
<keyword evidence="2" id="KW-1185">Reference proteome</keyword>
<organism evidence="1 2">
    <name type="scientific">Dendrobium nobile</name>
    <name type="common">Orchid</name>
    <dbReference type="NCBI Taxonomy" id="94219"/>
    <lineage>
        <taxon>Eukaryota</taxon>
        <taxon>Viridiplantae</taxon>
        <taxon>Streptophyta</taxon>
        <taxon>Embryophyta</taxon>
        <taxon>Tracheophyta</taxon>
        <taxon>Spermatophyta</taxon>
        <taxon>Magnoliopsida</taxon>
        <taxon>Liliopsida</taxon>
        <taxon>Asparagales</taxon>
        <taxon>Orchidaceae</taxon>
        <taxon>Epidendroideae</taxon>
        <taxon>Malaxideae</taxon>
        <taxon>Dendrobiinae</taxon>
        <taxon>Dendrobium</taxon>
    </lineage>
</organism>
<reference evidence="1" key="1">
    <citation type="journal article" date="2022" name="Front. Genet.">
        <title>Chromosome-Scale Assembly of the Dendrobium nobile Genome Provides Insights Into the Molecular Mechanism of the Biosynthesis of the Medicinal Active Ingredient of Dendrobium.</title>
        <authorList>
            <person name="Xu Q."/>
            <person name="Niu S.-C."/>
            <person name="Li K.-L."/>
            <person name="Zheng P.-J."/>
            <person name="Zhang X.-J."/>
            <person name="Jia Y."/>
            <person name="Liu Y."/>
            <person name="Niu Y.-X."/>
            <person name="Yu L.-H."/>
            <person name="Chen D.-F."/>
            <person name="Zhang G.-Q."/>
        </authorList>
    </citation>
    <scope>NUCLEOTIDE SEQUENCE</scope>
    <source>
        <tissue evidence="1">Leaf</tissue>
    </source>
</reference>
<dbReference type="AlphaFoldDB" id="A0A8T3AME3"/>
<evidence type="ECO:0000313" key="1">
    <source>
        <dbReference type="EMBL" id="KAI0497589.1"/>
    </source>
</evidence>
<sequence length="105" mass="12657">MKYFYFILKFCSPFHLFELRMENHVSRCGWRSFMFERFTTHFMIKGVLVCFRLKKLCLCLKKNSVFGEIHTSCCVNTLKNEIYMLNIKLVKWSMENLVFGCNDKT</sequence>
<dbReference type="EMBL" id="JAGYWB010000015">
    <property type="protein sequence ID" value="KAI0497589.1"/>
    <property type="molecule type" value="Genomic_DNA"/>
</dbReference>